<evidence type="ECO:0000256" key="2">
    <source>
        <dbReference type="SAM" id="SignalP"/>
    </source>
</evidence>
<evidence type="ECO:0000313" key="4">
    <source>
        <dbReference type="Proteomes" id="UP000215914"/>
    </source>
</evidence>
<dbReference type="Gramene" id="mRNA:HanXRQr2_Chr09g0372161">
    <property type="protein sequence ID" value="CDS:HanXRQr2_Chr09g0372161.1"/>
    <property type="gene ID" value="HanXRQr2_Chr09g0372161"/>
</dbReference>
<gene>
    <name evidence="3" type="ORF">HanXRQr2_Chr09g0372161</name>
</gene>
<dbReference type="Proteomes" id="UP000215914">
    <property type="component" value="Unassembled WGS sequence"/>
</dbReference>
<feature type="chain" id="PRO_5039893779" evidence="2">
    <location>
        <begin position="21"/>
        <end position="65"/>
    </location>
</feature>
<organism evidence="3 4">
    <name type="scientific">Helianthus annuus</name>
    <name type="common">Common sunflower</name>
    <dbReference type="NCBI Taxonomy" id="4232"/>
    <lineage>
        <taxon>Eukaryota</taxon>
        <taxon>Viridiplantae</taxon>
        <taxon>Streptophyta</taxon>
        <taxon>Embryophyta</taxon>
        <taxon>Tracheophyta</taxon>
        <taxon>Spermatophyta</taxon>
        <taxon>Magnoliopsida</taxon>
        <taxon>eudicotyledons</taxon>
        <taxon>Gunneridae</taxon>
        <taxon>Pentapetalae</taxon>
        <taxon>asterids</taxon>
        <taxon>campanulids</taxon>
        <taxon>Asterales</taxon>
        <taxon>Asteraceae</taxon>
        <taxon>Asteroideae</taxon>
        <taxon>Heliantheae alliance</taxon>
        <taxon>Heliantheae</taxon>
        <taxon>Helianthus</taxon>
    </lineage>
</organism>
<keyword evidence="1" id="KW-1133">Transmembrane helix</keyword>
<name>A0A9K3N7B7_HELAN</name>
<feature type="transmembrane region" description="Helical" evidence="1">
    <location>
        <begin position="30"/>
        <end position="51"/>
    </location>
</feature>
<comment type="caution">
    <text evidence="3">The sequence shown here is derived from an EMBL/GenBank/DDBJ whole genome shotgun (WGS) entry which is preliminary data.</text>
</comment>
<keyword evidence="1" id="KW-0812">Transmembrane</keyword>
<sequence>MLMIWHCLCCPASFLASGSAGYTMTADDAMKVILILVRLLFAYYIFLVLCFRLMKILTHELALNW</sequence>
<evidence type="ECO:0000256" key="1">
    <source>
        <dbReference type="SAM" id="Phobius"/>
    </source>
</evidence>
<dbReference type="AlphaFoldDB" id="A0A9K3N7B7"/>
<protein>
    <submittedName>
        <fullName evidence="3">Uncharacterized protein</fullName>
    </submittedName>
</protein>
<reference evidence="3" key="1">
    <citation type="journal article" date="2017" name="Nature">
        <title>The sunflower genome provides insights into oil metabolism, flowering and Asterid evolution.</title>
        <authorList>
            <person name="Badouin H."/>
            <person name="Gouzy J."/>
            <person name="Grassa C.J."/>
            <person name="Murat F."/>
            <person name="Staton S.E."/>
            <person name="Cottret L."/>
            <person name="Lelandais-Briere C."/>
            <person name="Owens G.L."/>
            <person name="Carrere S."/>
            <person name="Mayjonade B."/>
            <person name="Legrand L."/>
            <person name="Gill N."/>
            <person name="Kane N.C."/>
            <person name="Bowers J.E."/>
            <person name="Hubner S."/>
            <person name="Bellec A."/>
            <person name="Berard A."/>
            <person name="Berges H."/>
            <person name="Blanchet N."/>
            <person name="Boniface M.C."/>
            <person name="Brunel D."/>
            <person name="Catrice O."/>
            <person name="Chaidir N."/>
            <person name="Claudel C."/>
            <person name="Donnadieu C."/>
            <person name="Faraut T."/>
            <person name="Fievet G."/>
            <person name="Helmstetter N."/>
            <person name="King M."/>
            <person name="Knapp S.J."/>
            <person name="Lai Z."/>
            <person name="Le Paslier M.C."/>
            <person name="Lippi Y."/>
            <person name="Lorenzon L."/>
            <person name="Mandel J.R."/>
            <person name="Marage G."/>
            <person name="Marchand G."/>
            <person name="Marquand E."/>
            <person name="Bret-Mestries E."/>
            <person name="Morien E."/>
            <person name="Nambeesan S."/>
            <person name="Nguyen T."/>
            <person name="Pegot-Espagnet P."/>
            <person name="Pouilly N."/>
            <person name="Raftis F."/>
            <person name="Sallet E."/>
            <person name="Schiex T."/>
            <person name="Thomas J."/>
            <person name="Vandecasteele C."/>
            <person name="Vares D."/>
            <person name="Vear F."/>
            <person name="Vautrin S."/>
            <person name="Crespi M."/>
            <person name="Mangin B."/>
            <person name="Burke J.M."/>
            <person name="Salse J."/>
            <person name="Munos S."/>
            <person name="Vincourt P."/>
            <person name="Rieseberg L.H."/>
            <person name="Langlade N.B."/>
        </authorList>
    </citation>
    <scope>NUCLEOTIDE SEQUENCE</scope>
    <source>
        <tissue evidence="3">Leaves</tissue>
    </source>
</reference>
<keyword evidence="2" id="KW-0732">Signal</keyword>
<dbReference type="EMBL" id="MNCJ02000324">
    <property type="protein sequence ID" value="KAF5789515.1"/>
    <property type="molecule type" value="Genomic_DNA"/>
</dbReference>
<keyword evidence="1" id="KW-0472">Membrane</keyword>
<evidence type="ECO:0000313" key="3">
    <source>
        <dbReference type="EMBL" id="KAF5789515.1"/>
    </source>
</evidence>
<reference evidence="3" key="2">
    <citation type="submission" date="2020-06" db="EMBL/GenBank/DDBJ databases">
        <title>Helianthus annuus Genome sequencing and assembly Release 2.</title>
        <authorList>
            <person name="Gouzy J."/>
            <person name="Langlade N."/>
            <person name="Munos S."/>
        </authorList>
    </citation>
    <scope>NUCLEOTIDE SEQUENCE</scope>
    <source>
        <tissue evidence="3">Leaves</tissue>
    </source>
</reference>
<accession>A0A9K3N7B7</accession>
<proteinExistence type="predicted"/>
<feature type="signal peptide" evidence="2">
    <location>
        <begin position="1"/>
        <end position="20"/>
    </location>
</feature>
<keyword evidence="4" id="KW-1185">Reference proteome</keyword>